<dbReference type="EC" id="2.1.1.72" evidence="2"/>
<dbReference type="GO" id="GO:0006298">
    <property type="term" value="P:mismatch repair"/>
    <property type="evidence" value="ECO:0007669"/>
    <property type="project" value="TreeGrafter"/>
</dbReference>
<dbReference type="GO" id="GO:1904047">
    <property type="term" value="F:S-adenosyl-L-methionine binding"/>
    <property type="evidence" value="ECO:0007669"/>
    <property type="project" value="TreeGrafter"/>
</dbReference>
<comment type="catalytic activity">
    <reaction evidence="6">
        <text>a 2'-deoxyadenosine in DNA + S-adenosyl-L-methionine = an N(6)-methyl-2'-deoxyadenosine in DNA + S-adenosyl-L-homocysteine + H(+)</text>
        <dbReference type="Rhea" id="RHEA:15197"/>
        <dbReference type="Rhea" id="RHEA-COMP:12418"/>
        <dbReference type="Rhea" id="RHEA-COMP:12419"/>
        <dbReference type="ChEBI" id="CHEBI:15378"/>
        <dbReference type="ChEBI" id="CHEBI:57856"/>
        <dbReference type="ChEBI" id="CHEBI:59789"/>
        <dbReference type="ChEBI" id="CHEBI:90615"/>
        <dbReference type="ChEBI" id="CHEBI:90616"/>
        <dbReference type="EC" id="2.1.1.72"/>
    </reaction>
</comment>
<keyword evidence="4" id="KW-0808">Transferase</keyword>
<dbReference type="AlphaFoldDB" id="A0A857DKP6"/>
<dbReference type="InterPro" id="IPR012263">
    <property type="entry name" value="M_m6A_EcoRV"/>
</dbReference>
<organism evidence="7 8">
    <name type="scientific">Dehalobacter restrictus</name>
    <dbReference type="NCBI Taxonomy" id="55583"/>
    <lineage>
        <taxon>Bacteria</taxon>
        <taxon>Bacillati</taxon>
        <taxon>Bacillota</taxon>
        <taxon>Clostridia</taxon>
        <taxon>Eubacteriales</taxon>
        <taxon>Desulfitobacteriaceae</taxon>
        <taxon>Dehalobacter</taxon>
    </lineage>
</organism>
<evidence type="ECO:0000313" key="8">
    <source>
        <dbReference type="Proteomes" id="UP000430508"/>
    </source>
</evidence>
<keyword evidence="5" id="KW-0949">S-adenosyl-L-methionine</keyword>
<dbReference type="Proteomes" id="UP000430508">
    <property type="component" value="Chromosome"/>
</dbReference>
<comment type="similarity">
    <text evidence="1">Belongs to the N(4)/N(6)-methyltransferase family.</text>
</comment>
<dbReference type="SUPFAM" id="SSF53335">
    <property type="entry name" value="S-adenosyl-L-methionine-dependent methyltransferases"/>
    <property type="match status" value="1"/>
</dbReference>
<evidence type="ECO:0000256" key="2">
    <source>
        <dbReference type="ARBA" id="ARBA00011900"/>
    </source>
</evidence>
<evidence type="ECO:0000256" key="3">
    <source>
        <dbReference type="ARBA" id="ARBA00022603"/>
    </source>
</evidence>
<evidence type="ECO:0000256" key="6">
    <source>
        <dbReference type="ARBA" id="ARBA00047942"/>
    </source>
</evidence>
<evidence type="ECO:0000256" key="1">
    <source>
        <dbReference type="ARBA" id="ARBA00006594"/>
    </source>
</evidence>
<dbReference type="EMBL" id="CP046996">
    <property type="protein sequence ID" value="QHA01874.1"/>
    <property type="molecule type" value="Genomic_DNA"/>
</dbReference>
<dbReference type="GO" id="GO:0032259">
    <property type="term" value="P:methylation"/>
    <property type="evidence" value="ECO:0007669"/>
    <property type="project" value="UniProtKB-KW"/>
</dbReference>
<dbReference type="PANTHER" id="PTHR30481:SF2">
    <property type="entry name" value="SITE-SPECIFIC DNA-METHYLTRANSFERASE (ADENINE-SPECIFIC)"/>
    <property type="match status" value="1"/>
</dbReference>
<dbReference type="InterPro" id="IPR012327">
    <property type="entry name" value="MeTrfase_D12"/>
</dbReference>
<dbReference type="GO" id="GO:0009307">
    <property type="term" value="P:DNA restriction-modification system"/>
    <property type="evidence" value="ECO:0007669"/>
    <property type="project" value="InterPro"/>
</dbReference>
<keyword evidence="3 7" id="KW-0489">Methyltransferase</keyword>
<proteinExistence type="inferred from homology"/>
<name>A0A857DKP6_9FIRM</name>
<evidence type="ECO:0000256" key="4">
    <source>
        <dbReference type="ARBA" id="ARBA00022679"/>
    </source>
</evidence>
<evidence type="ECO:0000256" key="5">
    <source>
        <dbReference type="ARBA" id="ARBA00022691"/>
    </source>
</evidence>
<dbReference type="InterPro" id="IPR029063">
    <property type="entry name" value="SAM-dependent_MTases_sf"/>
</dbReference>
<dbReference type="PRINTS" id="PR00505">
    <property type="entry name" value="D12N6MTFRASE"/>
</dbReference>
<protein>
    <recommendedName>
        <fullName evidence="2">site-specific DNA-methyltransferase (adenine-specific)</fullName>
        <ecNumber evidence="2">2.1.1.72</ecNumber>
    </recommendedName>
</protein>
<dbReference type="PIRSF" id="PIRSF000398">
    <property type="entry name" value="M_m6A_EcoRV"/>
    <property type="match status" value="1"/>
</dbReference>
<accession>A0A857DKP6</accession>
<dbReference type="Gene3D" id="1.10.1020.10">
    <property type="entry name" value="Adenine-specific Methyltransferase, Domain 2"/>
    <property type="match status" value="1"/>
</dbReference>
<dbReference type="GO" id="GO:0009007">
    <property type="term" value="F:site-specific DNA-methyltransferase (adenine-specific) activity"/>
    <property type="evidence" value="ECO:0007669"/>
    <property type="project" value="UniProtKB-EC"/>
</dbReference>
<reference evidence="7 8" key="1">
    <citation type="submission" date="2019-12" db="EMBL/GenBank/DDBJ databases">
        <title>Sequence classification of anaerobic respiratory reductive dehalogenases: First we see many, then we see few.</title>
        <authorList>
            <person name="Molenda O."/>
            <person name="Puentes Jacome L.A."/>
            <person name="Cao X."/>
            <person name="Nesbo C.L."/>
            <person name="Tang S."/>
            <person name="Morson N."/>
            <person name="Patron J."/>
            <person name="Lomheim L."/>
            <person name="Wishart D.S."/>
            <person name="Edwards E.A."/>
        </authorList>
    </citation>
    <scope>NUCLEOTIDE SEQUENCE [LARGE SCALE GENOMIC DNA]</scope>
    <source>
        <strain evidence="7 8">12DCA</strain>
    </source>
</reference>
<dbReference type="Gene3D" id="3.40.50.150">
    <property type="entry name" value="Vaccinia Virus protein VP39"/>
    <property type="match status" value="1"/>
</dbReference>
<dbReference type="PANTHER" id="PTHR30481">
    <property type="entry name" value="DNA ADENINE METHYLASE"/>
    <property type="match status" value="1"/>
</dbReference>
<gene>
    <name evidence="7" type="ORF">GQ588_04905</name>
</gene>
<dbReference type="InterPro" id="IPR023095">
    <property type="entry name" value="Ade_MeTrfase_dom_2"/>
</dbReference>
<sequence length="285" mass="32977">MQFSSPLRYPGGKRKLAGFVKDAVIKNDIQGGTYVEPFAGGASVALYLLFNESVNQIIINDIDRSIYAFWYCVLNNTQELCSRIEQTAITMVEWENQKAVQQEKEQAEFLDLAFSTFFLNRTNRSGIIKGGVIGGKNQTGEWKMDVRFNKDDLIKRIEKIALYRDRISLHCSDSITFIDEILPDIDDHTLIYFDPPYYNQGSALYVNHYTHDNHVELSRYIQRLNCKWMLTYDYTPKIIEMYRDVEKRLLTLSYTASQKVKGSEMLAFSNNFIIPEGKYSAITIE</sequence>
<dbReference type="Pfam" id="PF02086">
    <property type="entry name" value="MethyltransfD12"/>
    <property type="match status" value="1"/>
</dbReference>
<dbReference type="REBASE" id="360371">
    <property type="entry name" value="M.Dre12DCAORF4905P"/>
</dbReference>
<evidence type="ECO:0000313" key="7">
    <source>
        <dbReference type="EMBL" id="QHA01874.1"/>
    </source>
</evidence>
<dbReference type="GO" id="GO:0043565">
    <property type="term" value="F:sequence-specific DNA binding"/>
    <property type="evidence" value="ECO:0007669"/>
    <property type="project" value="TreeGrafter"/>
</dbReference>